<dbReference type="eggNOG" id="KOG3158">
    <property type="taxonomic scope" value="Eukaryota"/>
</dbReference>
<dbReference type="GO" id="GO:0051087">
    <property type="term" value="F:protein-folding chaperone binding"/>
    <property type="evidence" value="ECO:0007669"/>
    <property type="project" value="TreeGrafter"/>
</dbReference>
<evidence type="ECO:0000313" key="4">
    <source>
        <dbReference type="EMBL" id="EDW81263.1"/>
    </source>
</evidence>
<name>B4N812_DROWI</name>
<dbReference type="OrthoDB" id="1564555at2759"/>
<dbReference type="CDD" id="cd06465">
    <property type="entry name" value="p23_hB-ind1_like"/>
    <property type="match status" value="1"/>
</dbReference>
<evidence type="ECO:0000313" key="5">
    <source>
        <dbReference type="Proteomes" id="UP000007798"/>
    </source>
</evidence>
<feature type="compositionally biased region" description="Basic and acidic residues" evidence="2">
    <location>
        <begin position="177"/>
        <end position="186"/>
    </location>
</feature>
<dbReference type="OMA" id="EVTINFY"/>
<dbReference type="KEGG" id="dwi:6647055"/>
<dbReference type="InParanoid" id="B4N812"/>
<organism evidence="4 5">
    <name type="scientific">Drosophila willistoni</name>
    <name type="common">Fruit fly</name>
    <dbReference type="NCBI Taxonomy" id="7260"/>
    <lineage>
        <taxon>Eukaryota</taxon>
        <taxon>Metazoa</taxon>
        <taxon>Ecdysozoa</taxon>
        <taxon>Arthropoda</taxon>
        <taxon>Hexapoda</taxon>
        <taxon>Insecta</taxon>
        <taxon>Pterygota</taxon>
        <taxon>Neoptera</taxon>
        <taxon>Endopterygota</taxon>
        <taxon>Diptera</taxon>
        <taxon>Brachycera</taxon>
        <taxon>Muscomorpha</taxon>
        <taxon>Ephydroidea</taxon>
        <taxon>Drosophilidae</taxon>
        <taxon>Drosophila</taxon>
        <taxon>Sophophora</taxon>
    </lineage>
</organism>
<dbReference type="GO" id="GO:0006457">
    <property type="term" value="P:protein folding"/>
    <property type="evidence" value="ECO:0007669"/>
    <property type="project" value="TreeGrafter"/>
</dbReference>
<dbReference type="GO" id="GO:0005829">
    <property type="term" value="C:cytosol"/>
    <property type="evidence" value="ECO:0007669"/>
    <property type="project" value="TreeGrafter"/>
</dbReference>
<dbReference type="Pfam" id="PF04969">
    <property type="entry name" value="CS"/>
    <property type="match status" value="1"/>
</dbReference>
<protein>
    <recommendedName>
        <fullName evidence="3">CS domain-containing protein</fullName>
    </recommendedName>
</protein>
<reference evidence="4 5" key="1">
    <citation type="journal article" date="2007" name="Nature">
        <title>Evolution of genes and genomes on the Drosophila phylogeny.</title>
        <authorList>
            <consortium name="Drosophila 12 Genomes Consortium"/>
            <person name="Clark A.G."/>
            <person name="Eisen M.B."/>
            <person name="Smith D.R."/>
            <person name="Bergman C.M."/>
            <person name="Oliver B."/>
            <person name="Markow T.A."/>
            <person name="Kaufman T.C."/>
            <person name="Kellis M."/>
            <person name="Gelbart W."/>
            <person name="Iyer V.N."/>
            <person name="Pollard D.A."/>
            <person name="Sackton T.B."/>
            <person name="Larracuente A.M."/>
            <person name="Singh N.D."/>
            <person name="Abad J.P."/>
            <person name="Abt D.N."/>
            <person name="Adryan B."/>
            <person name="Aguade M."/>
            <person name="Akashi H."/>
            <person name="Anderson W.W."/>
            <person name="Aquadro C.F."/>
            <person name="Ardell D.H."/>
            <person name="Arguello R."/>
            <person name="Artieri C.G."/>
            <person name="Barbash D.A."/>
            <person name="Barker D."/>
            <person name="Barsanti P."/>
            <person name="Batterham P."/>
            <person name="Batzoglou S."/>
            <person name="Begun D."/>
            <person name="Bhutkar A."/>
            <person name="Blanco E."/>
            <person name="Bosak S.A."/>
            <person name="Bradley R.K."/>
            <person name="Brand A.D."/>
            <person name="Brent M.R."/>
            <person name="Brooks A.N."/>
            <person name="Brown R.H."/>
            <person name="Butlin R.K."/>
            <person name="Caggese C."/>
            <person name="Calvi B.R."/>
            <person name="Bernardo de Carvalho A."/>
            <person name="Caspi A."/>
            <person name="Castrezana S."/>
            <person name="Celniker S.E."/>
            <person name="Chang J.L."/>
            <person name="Chapple C."/>
            <person name="Chatterji S."/>
            <person name="Chinwalla A."/>
            <person name="Civetta A."/>
            <person name="Clifton S.W."/>
            <person name="Comeron J.M."/>
            <person name="Costello J.C."/>
            <person name="Coyne J.A."/>
            <person name="Daub J."/>
            <person name="David R.G."/>
            <person name="Delcher A.L."/>
            <person name="Delehaunty K."/>
            <person name="Do C.B."/>
            <person name="Ebling H."/>
            <person name="Edwards K."/>
            <person name="Eickbush T."/>
            <person name="Evans J.D."/>
            <person name="Filipski A."/>
            <person name="Findeiss S."/>
            <person name="Freyhult E."/>
            <person name="Fulton L."/>
            <person name="Fulton R."/>
            <person name="Garcia A.C."/>
            <person name="Gardiner A."/>
            <person name="Garfield D.A."/>
            <person name="Garvin B.E."/>
            <person name="Gibson G."/>
            <person name="Gilbert D."/>
            <person name="Gnerre S."/>
            <person name="Godfrey J."/>
            <person name="Good R."/>
            <person name="Gotea V."/>
            <person name="Gravely B."/>
            <person name="Greenberg A.J."/>
            <person name="Griffiths-Jones S."/>
            <person name="Gross S."/>
            <person name="Guigo R."/>
            <person name="Gustafson E.A."/>
            <person name="Haerty W."/>
            <person name="Hahn M.W."/>
            <person name="Halligan D.L."/>
            <person name="Halpern A.L."/>
            <person name="Halter G.M."/>
            <person name="Han M.V."/>
            <person name="Heger A."/>
            <person name="Hillier L."/>
            <person name="Hinrichs A.S."/>
            <person name="Holmes I."/>
            <person name="Hoskins R.A."/>
            <person name="Hubisz M.J."/>
            <person name="Hultmark D."/>
            <person name="Huntley M.A."/>
            <person name="Jaffe D.B."/>
            <person name="Jagadeeshan S."/>
            <person name="Jeck W.R."/>
            <person name="Johnson J."/>
            <person name="Jones C.D."/>
            <person name="Jordan W.C."/>
            <person name="Karpen G.H."/>
            <person name="Kataoka E."/>
            <person name="Keightley P.D."/>
            <person name="Kheradpour P."/>
            <person name="Kirkness E.F."/>
            <person name="Koerich L.B."/>
            <person name="Kristiansen K."/>
            <person name="Kudrna D."/>
            <person name="Kulathinal R.J."/>
            <person name="Kumar S."/>
            <person name="Kwok R."/>
            <person name="Lander E."/>
            <person name="Langley C.H."/>
            <person name="Lapoint R."/>
            <person name="Lazzaro B.P."/>
            <person name="Lee S.J."/>
            <person name="Levesque L."/>
            <person name="Li R."/>
            <person name="Lin C.F."/>
            <person name="Lin M.F."/>
            <person name="Lindblad-Toh K."/>
            <person name="Llopart A."/>
            <person name="Long M."/>
            <person name="Low L."/>
            <person name="Lozovsky E."/>
            <person name="Lu J."/>
            <person name="Luo M."/>
            <person name="Machado C.A."/>
            <person name="Makalowski W."/>
            <person name="Marzo M."/>
            <person name="Matsuda M."/>
            <person name="Matzkin L."/>
            <person name="McAllister B."/>
            <person name="McBride C.S."/>
            <person name="McKernan B."/>
            <person name="McKernan K."/>
            <person name="Mendez-Lago M."/>
            <person name="Minx P."/>
            <person name="Mollenhauer M.U."/>
            <person name="Montooth K."/>
            <person name="Mount S.M."/>
            <person name="Mu X."/>
            <person name="Myers E."/>
            <person name="Negre B."/>
            <person name="Newfeld S."/>
            <person name="Nielsen R."/>
            <person name="Noor M.A."/>
            <person name="O'Grady P."/>
            <person name="Pachter L."/>
            <person name="Papaceit M."/>
            <person name="Parisi M.J."/>
            <person name="Parisi M."/>
            <person name="Parts L."/>
            <person name="Pedersen J.S."/>
            <person name="Pesole G."/>
            <person name="Phillippy A.M."/>
            <person name="Ponting C.P."/>
            <person name="Pop M."/>
            <person name="Porcelli D."/>
            <person name="Powell J.R."/>
            <person name="Prohaska S."/>
            <person name="Pruitt K."/>
            <person name="Puig M."/>
            <person name="Quesneville H."/>
            <person name="Ram K.R."/>
            <person name="Rand D."/>
            <person name="Rasmussen M.D."/>
            <person name="Reed L.K."/>
            <person name="Reenan R."/>
            <person name="Reily A."/>
            <person name="Remington K.A."/>
            <person name="Rieger T.T."/>
            <person name="Ritchie M.G."/>
            <person name="Robin C."/>
            <person name="Rogers Y.H."/>
            <person name="Rohde C."/>
            <person name="Rozas J."/>
            <person name="Rubenfield M.J."/>
            <person name="Ruiz A."/>
            <person name="Russo S."/>
            <person name="Salzberg S.L."/>
            <person name="Sanchez-Gracia A."/>
            <person name="Saranga D.J."/>
            <person name="Sato H."/>
            <person name="Schaeffer S.W."/>
            <person name="Schatz M.C."/>
            <person name="Schlenke T."/>
            <person name="Schwartz R."/>
            <person name="Segarra C."/>
            <person name="Singh R.S."/>
            <person name="Sirot L."/>
            <person name="Sirota M."/>
            <person name="Sisneros N.B."/>
            <person name="Smith C.D."/>
            <person name="Smith T.F."/>
            <person name="Spieth J."/>
            <person name="Stage D.E."/>
            <person name="Stark A."/>
            <person name="Stephan W."/>
            <person name="Strausberg R.L."/>
            <person name="Strempel S."/>
            <person name="Sturgill D."/>
            <person name="Sutton G."/>
            <person name="Sutton G.G."/>
            <person name="Tao W."/>
            <person name="Teichmann S."/>
            <person name="Tobari Y.N."/>
            <person name="Tomimura Y."/>
            <person name="Tsolas J.M."/>
            <person name="Valente V.L."/>
            <person name="Venter E."/>
            <person name="Venter J.C."/>
            <person name="Vicario S."/>
            <person name="Vieira F.G."/>
            <person name="Vilella A.J."/>
            <person name="Villasante A."/>
            <person name="Walenz B."/>
            <person name="Wang J."/>
            <person name="Wasserman M."/>
            <person name="Watts T."/>
            <person name="Wilson D."/>
            <person name="Wilson R.K."/>
            <person name="Wing R.A."/>
            <person name="Wolfner M.F."/>
            <person name="Wong A."/>
            <person name="Wong G.K."/>
            <person name="Wu C.I."/>
            <person name="Wu G."/>
            <person name="Yamamoto D."/>
            <person name="Yang H.P."/>
            <person name="Yang S.P."/>
            <person name="Yorke J.A."/>
            <person name="Yoshida K."/>
            <person name="Zdobnov E."/>
            <person name="Zhang P."/>
            <person name="Zhang Y."/>
            <person name="Zimin A.V."/>
            <person name="Baldwin J."/>
            <person name="Abdouelleil A."/>
            <person name="Abdulkadir J."/>
            <person name="Abebe A."/>
            <person name="Abera B."/>
            <person name="Abreu J."/>
            <person name="Acer S.C."/>
            <person name="Aftuck L."/>
            <person name="Alexander A."/>
            <person name="An P."/>
            <person name="Anderson E."/>
            <person name="Anderson S."/>
            <person name="Arachi H."/>
            <person name="Azer M."/>
            <person name="Bachantsang P."/>
            <person name="Barry A."/>
            <person name="Bayul T."/>
            <person name="Berlin A."/>
            <person name="Bessette D."/>
            <person name="Bloom T."/>
            <person name="Blye J."/>
            <person name="Boguslavskiy L."/>
            <person name="Bonnet C."/>
            <person name="Boukhgalter B."/>
            <person name="Bourzgui I."/>
            <person name="Brown A."/>
            <person name="Cahill P."/>
            <person name="Channer S."/>
            <person name="Cheshatsang Y."/>
            <person name="Chuda L."/>
            <person name="Citroen M."/>
            <person name="Collymore A."/>
            <person name="Cooke P."/>
            <person name="Costello M."/>
            <person name="D'Aco K."/>
            <person name="Daza R."/>
            <person name="De Haan G."/>
            <person name="DeGray S."/>
            <person name="DeMaso C."/>
            <person name="Dhargay N."/>
            <person name="Dooley K."/>
            <person name="Dooley E."/>
            <person name="Doricent M."/>
            <person name="Dorje P."/>
            <person name="Dorjee K."/>
            <person name="Dupes A."/>
            <person name="Elong R."/>
            <person name="Falk J."/>
            <person name="Farina A."/>
            <person name="Faro S."/>
            <person name="Ferguson D."/>
            <person name="Fisher S."/>
            <person name="Foley C.D."/>
            <person name="Franke A."/>
            <person name="Friedrich D."/>
            <person name="Gadbois L."/>
            <person name="Gearin G."/>
            <person name="Gearin C.R."/>
            <person name="Giannoukos G."/>
            <person name="Goode T."/>
            <person name="Graham J."/>
            <person name="Grandbois E."/>
            <person name="Grewal S."/>
            <person name="Gyaltsen K."/>
            <person name="Hafez N."/>
            <person name="Hagos B."/>
            <person name="Hall J."/>
            <person name="Henson C."/>
            <person name="Hollinger A."/>
            <person name="Honan T."/>
            <person name="Huard M.D."/>
            <person name="Hughes L."/>
            <person name="Hurhula B."/>
            <person name="Husby M.E."/>
            <person name="Kamat A."/>
            <person name="Kanga B."/>
            <person name="Kashin S."/>
            <person name="Khazanovich D."/>
            <person name="Kisner P."/>
            <person name="Lance K."/>
            <person name="Lara M."/>
            <person name="Lee W."/>
            <person name="Lennon N."/>
            <person name="Letendre F."/>
            <person name="LeVine R."/>
            <person name="Lipovsky A."/>
            <person name="Liu X."/>
            <person name="Liu J."/>
            <person name="Liu S."/>
            <person name="Lokyitsang T."/>
            <person name="Lokyitsang Y."/>
            <person name="Lubonja R."/>
            <person name="Lui A."/>
            <person name="MacDonald P."/>
            <person name="Magnisalis V."/>
            <person name="Maru K."/>
            <person name="Matthews C."/>
            <person name="McCusker W."/>
            <person name="McDonough S."/>
            <person name="Mehta T."/>
            <person name="Meldrim J."/>
            <person name="Meneus L."/>
            <person name="Mihai O."/>
            <person name="Mihalev A."/>
            <person name="Mihova T."/>
            <person name="Mittelman R."/>
            <person name="Mlenga V."/>
            <person name="Montmayeur A."/>
            <person name="Mulrain L."/>
            <person name="Navidi A."/>
            <person name="Naylor J."/>
            <person name="Negash T."/>
            <person name="Nguyen T."/>
            <person name="Nguyen N."/>
            <person name="Nicol R."/>
            <person name="Norbu C."/>
            <person name="Norbu N."/>
            <person name="Novod N."/>
            <person name="O'Neill B."/>
            <person name="Osman S."/>
            <person name="Markiewicz E."/>
            <person name="Oyono O.L."/>
            <person name="Patti C."/>
            <person name="Phunkhang P."/>
            <person name="Pierre F."/>
            <person name="Priest M."/>
            <person name="Raghuraman S."/>
            <person name="Rege F."/>
            <person name="Reyes R."/>
            <person name="Rise C."/>
            <person name="Rogov P."/>
            <person name="Ross K."/>
            <person name="Ryan E."/>
            <person name="Settipalli S."/>
            <person name="Shea T."/>
            <person name="Sherpa N."/>
            <person name="Shi L."/>
            <person name="Shih D."/>
            <person name="Sparrow T."/>
            <person name="Spaulding J."/>
            <person name="Stalker J."/>
            <person name="Stange-Thomann N."/>
            <person name="Stavropoulos S."/>
            <person name="Stone C."/>
            <person name="Strader C."/>
            <person name="Tesfaye S."/>
            <person name="Thomson T."/>
            <person name="Thoulutsang Y."/>
            <person name="Thoulutsang D."/>
            <person name="Topham K."/>
            <person name="Topping I."/>
            <person name="Tsamla T."/>
            <person name="Vassiliev H."/>
            <person name="Vo A."/>
            <person name="Wangchuk T."/>
            <person name="Wangdi T."/>
            <person name="Weiand M."/>
            <person name="Wilkinson J."/>
            <person name="Wilson A."/>
            <person name="Yadav S."/>
            <person name="Young G."/>
            <person name="Yu Q."/>
            <person name="Zembek L."/>
            <person name="Zhong D."/>
            <person name="Zimmer A."/>
            <person name="Zwirko Z."/>
            <person name="Jaffe D.B."/>
            <person name="Alvarez P."/>
            <person name="Brockman W."/>
            <person name="Butler J."/>
            <person name="Chin C."/>
            <person name="Gnerre S."/>
            <person name="Grabherr M."/>
            <person name="Kleber M."/>
            <person name="Mauceli E."/>
            <person name="MacCallum I."/>
        </authorList>
    </citation>
    <scope>NUCLEOTIDE SEQUENCE [LARGE SCALE GENOMIC DNA]</scope>
    <source>
        <strain evidence="5">Tucson 14030-0811.24</strain>
    </source>
</reference>
<sequence>MSTAGSIPPPVSWAQRNDLVYVIIDVECKDIEHKVTENSFTFKGINALDASKKYEVTLNFLHSVDPEKVTNKNIGRCLEFTIPKKESGPFWPTLTTDKTKLHFLKANFAKWRDESDDEDAADSKDNGMFGNFLNNQGGDWNNKFDDFNVDDDDDEEDSDDNIPSLSQTDEDDETGAEGDKQKKPAV</sequence>
<evidence type="ECO:0000256" key="2">
    <source>
        <dbReference type="SAM" id="MobiDB-lite"/>
    </source>
</evidence>
<feature type="compositionally biased region" description="Acidic residues" evidence="2">
    <location>
        <begin position="147"/>
        <end position="160"/>
    </location>
</feature>
<accession>B4N812</accession>
<dbReference type="InterPro" id="IPR008978">
    <property type="entry name" value="HSP20-like_chaperone"/>
</dbReference>
<dbReference type="InterPro" id="IPR007052">
    <property type="entry name" value="CS_dom"/>
</dbReference>
<dbReference type="PANTHER" id="PTHR22932:SF1">
    <property type="entry name" value="CO-CHAPERONE PROTEIN DAF-41"/>
    <property type="match status" value="1"/>
</dbReference>
<dbReference type="PANTHER" id="PTHR22932">
    <property type="entry name" value="TELOMERASE-BINDING PROTEIN P23 HSP90 CO-CHAPERONE"/>
    <property type="match status" value="1"/>
</dbReference>
<dbReference type="EMBL" id="CH964232">
    <property type="protein sequence ID" value="EDW81263.1"/>
    <property type="molecule type" value="Genomic_DNA"/>
</dbReference>
<dbReference type="PROSITE" id="PS51203">
    <property type="entry name" value="CS"/>
    <property type="match status" value="1"/>
</dbReference>
<keyword evidence="5" id="KW-1185">Reference proteome</keyword>
<comment type="similarity">
    <text evidence="1">Belongs to the p23/wos2 family.</text>
</comment>
<dbReference type="AlphaFoldDB" id="B4N812"/>
<evidence type="ECO:0000259" key="3">
    <source>
        <dbReference type="PROSITE" id="PS51203"/>
    </source>
</evidence>
<dbReference type="SUPFAM" id="SSF49764">
    <property type="entry name" value="HSP20-like chaperones"/>
    <property type="match status" value="1"/>
</dbReference>
<dbReference type="InterPro" id="IPR045250">
    <property type="entry name" value="p23-like"/>
</dbReference>
<gene>
    <name evidence="4" type="primary">Dwil\GK11119</name>
    <name evidence="4" type="ORF">Dwil_GK11119</name>
</gene>
<dbReference type="GO" id="GO:0005634">
    <property type="term" value="C:nucleus"/>
    <property type="evidence" value="ECO:0007669"/>
    <property type="project" value="TreeGrafter"/>
</dbReference>
<dbReference type="FunCoup" id="B4N812">
    <property type="interactions" value="2504"/>
</dbReference>
<dbReference type="Gene3D" id="2.60.40.790">
    <property type="match status" value="1"/>
</dbReference>
<dbReference type="STRING" id="7260.B4N812"/>
<feature type="domain" description="CS" evidence="3">
    <location>
        <begin position="6"/>
        <end position="95"/>
    </location>
</feature>
<dbReference type="FunFam" id="2.60.40.790:FF:000013">
    <property type="entry name" value="Very-long-chain (3R)-3-hydroxyacyl-CoA dehydratase"/>
    <property type="match status" value="1"/>
</dbReference>
<dbReference type="GO" id="GO:0051879">
    <property type="term" value="F:Hsp90 protein binding"/>
    <property type="evidence" value="ECO:0007669"/>
    <property type="project" value="InterPro"/>
</dbReference>
<dbReference type="Proteomes" id="UP000007798">
    <property type="component" value="Unassembled WGS sequence"/>
</dbReference>
<feature type="region of interest" description="Disordered" evidence="2">
    <location>
        <begin position="114"/>
        <end position="186"/>
    </location>
</feature>
<dbReference type="PhylomeDB" id="B4N812"/>
<dbReference type="HOGENOM" id="CLU_078883_0_1_1"/>
<evidence type="ECO:0000256" key="1">
    <source>
        <dbReference type="ARBA" id="ARBA00025733"/>
    </source>
</evidence>
<proteinExistence type="inferred from homology"/>
<dbReference type="GO" id="GO:0051131">
    <property type="term" value="P:chaperone-mediated protein complex assembly"/>
    <property type="evidence" value="ECO:0007669"/>
    <property type="project" value="TreeGrafter"/>
</dbReference>